<dbReference type="NCBIfam" id="NF001986">
    <property type="entry name" value="PRK00779.1"/>
    <property type="match status" value="1"/>
</dbReference>
<comment type="similarity">
    <text evidence="2 6">Belongs to the aspartate/ornithine carbamoyltransferase superfamily. OTCase family.</text>
</comment>
<dbReference type="Pfam" id="PF02729">
    <property type="entry name" value="OTCace_N"/>
    <property type="match status" value="1"/>
</dbReference>
<dbReference type="GO" id="GO:0016597">
    <property type="term" value="F:amino acid binding"/>
    <property type="evidence" value="ECO:0007669"/>
    <property type="project" value="InterPro"/>
</dbReference>
<dbReference type="InterPro" id="IPR006132">
    <property type="entry name" value="Asp/Orn_carbamoyltranf_P-bd"/>
</dbReference>
<name>A0A2S8FGV2_9BACT</name>
<evidence type="ECO:0000256" key="5">
    <source>
        <dbReference type="ARBA" id="ARBA00048772"/>
    </source>
</evidence>
<dbReference type="FunFam" id="3.40.50.1370:FF:000008">
    <property type="entry name" value="Ornithine carbamoyltransferase"/>
    <property type="match status" value="1"/>
</dbReference>
<evidence type="ECO:0000256" key="1">
    <source>
        <dbReference type="ARBA" id="ARBA00004975"/>
    </source>
</evidence>
<evidence type="ECO:0000256" key="2">
    <source>
        <dbReference type="ARBA" id="ARBA00007805"/>
    </source>
</evidence>
<dbReference type="InterPro" id="IPR024904">
    <property type="entry name" value="OTCase_ArgI"/>
</dbReference>
<dbReference type="AlphaFoldDB" id="A0A2S8FGV2"/>
<keyword evidence="6" id="KW-0963">Cytoplasm</keyword>
<evidence type="ECO:0000313" key="9">
    <source>
        <dbReference type="EMBL" id="PQO31385.1"/>
    </source>
</evidence>
<feature type="binding site" evidence="6">
    <location>
        <begin position="261"/>
        <end position="262"/>
    </location>
    <ligand>
        <name>carbamoyl phosphate</name>
        <dbReference type="ChEBI" id="CHEBI:58228"/>
    </ligand>
</feature>
<dbReference type="EMBL" id="PUIA01000037">
    <property type="protein sequence ID" value="PQO31385.1"/>
    <property type="molecule type" value="Genomic_DNA"/>
</dbReference>
<keyword evidence="4 6" id="KW-0808">Transferase</keyword>
<evidence type="ECO:0000259" key="8">
    <source>
        <dbReference type="Pfam" id="PF02729"/>
    </source>
</evidence>
<dbReference type="GO" id="GO:0042450">
    <property type="term" value="P:L-arginine biosynthetic process via ornithine"/>
    <property type="evidence" value="ECO:0007669"/>
    <property type="project" value="UniProtKB-UniRule"/>
</dbReference>
<feature type="binding site" evidence="6">
    <location>
        <position position="101"/>
    </location>
    <ligand>
        <name>carbamoyl phosphate</name>
        <dbReference type="ChEBI" id="CHEBI:58228"/>
    </ligand>
</feature>
<sequence>MRHFLSLFDVSDDELKRIFELGHQLKSRLKSGVREPILQGKVAGLLFEKPSLRTRVSFEAGMAQLGGSSLFLGEDVGWGKREAPQDFSRVIGQYLDVIVCRAKSHDKVETLAKYADTIIINGLTDLCHPCQALADLMTIREEFGSLEGQKLTFVGDGNNVSRSLALACAKMDMTFSLAHPKGYEIEQEFIDRILAVSPNAKIEQTTDPIAAVEGACAVYTDVWASMGQEAEQAKREKDFADFQVNQKLMDAAAKDAIFLHCLPAKRGQEVTDQVMDCKTSRIVEQAGNRMHAQKGLLVWLLTEAVDKVHLD</sequence>
<evidence type="ECO:0000256" key="6">
    <source>
        <dbReference type="HAMAP-Rule" id="MF_01109"/>
    </source>
</evidence>
<feature type="binding site" evidence="6">
    <location>
        <position position="221"/>
    </location>
    <ligand>
        <name>L-ornithine</name>
        <dbReference type="ChEBI" id="CHEBI:46911"/>
    </ligand>
</feature>
<dbReference type="PANTHER" id="PTHR45753">
    <property type="entry name" value="ORNITHINE CARBAMOYLTRANSFERASE, MITOCHONDRIAL"/>
    <property type="match status" value="1"/>
</dbReference>
<dbReference type="PRINTS" id="PR00102">
    <property type="entry name" value="OTCASE"/>
</dbReference>
<feature type="binding site" evidence="6">
    <location>
        <position position="289"/>
    </location>
    <ligand>
        <name>carbamoyl phosphate</name>
        <dbReference type="ChEBI" id="CHEBI:58228"/>
    </ligand>
</feature>
<comment type="catalytic activity">
    <reaction evidence="5 6">
        <text>carbamoyl phosphate + L-ornithine = L-citrulline + phosphate + H(+)</text>
        <dbReference type="Rhea" id="RHEA:19513"/>
        <dbReference type="ChEBI" id="CHEBI:15378"/>
        <dbReference type="ChEBI" id="CHEBI:43474"/>
        <dbReference type="ChEBI" id="CHEBI:46911"/>
        <dbReference type="ChEBI" id="CHEBI:57743"/>
        <dbReference type="ChEBI" id="CHEBI:58228"/>
        <dbReference type="EC" id="2.1.3.3"/>
    </reaction>
</comment>
<protein>
    <recommendedName>
        <fullName evidence="3 6">Ornithine carbamoyltransferase</fullName>
        <shortName evidence="6">OTCase</shortName>
        <ecNumber evidence="3 6">2.1.3.3</ecNumber>
    </recommendedName>
</protein>
<organism evidence="9 10">
    <name type="scientific">Blastopirellula marina</name>
    <dbReference type="NCBI Taxonomy" id="124"/>
    <lineage>
        <taxon>Bacteria</taxon>
        <taxon>Pseudomonadati</taxon>
        <taxon>Planctomycetota</taxon>
        <taxon>Planctomycetia</taxon>
        <taxon>Pirellulales</taxon>
        <taxon>Pirellulaceae</taxon>
        <taxon>Blastopirellula</taxon>
    </lineage>
</organism>
<dbReference type="EC" id="2.1.3.3" evidence="3 6"/>
<gene>
    <name evidence="9" type="primary">argF</name>
    <name evidence="9" type="ORF">C5Y96_13680</name>
</gene>
<evidence type="ECO:0000256" key="3">
    <source>
        <dbReference type="ARBA" id="ARBA00013007"/>
    </source>
</evidence>
<dbReference type="PANTHER" id="PTHR45753:SF3">
    <property type="entry name" value="ORNITHINE TRANSCARBAMYLASE, MITOCHONDRIAL"/>
    <property type="match status" value="1"/>
</dbReference>
<dbReference type="InterPro" id="IPR006130">
    <property type="entry name" value="Asp/Orn_carbamoylTrfase"/>
</dbReference>
<dbReference type="Gene3D" id="3.40.50.1370">
    <property type="entry name" value="Aspartate/ornithine carbamoyltransferase"/>
    <property type="match status" value="2"/>
</dbReference>
<accession>A0A2S8FGV2</accession>
<dbReference type="Pfam" id="PF00185">
    <property type="entry name" value="OTCace"/>
    <property type="match status" value="1"/>
</dbReference>
<dbReference type="SUPFAM" id="SSF53671">
    <property type="entry name" value="Aspartate/ornithine carbamoyltransferase"/>
    <property type="match status" value="1"/>
</dbReference>
<proteinExistence type="inferred from homology"/>
<dbReference type="InterPro" id="IPR002292">
    <property type="entry name" value="Orn/put_carbamltrans"/>
</dbReference>
<comment type="caution">
    <text evidence="6">Lacks conserved residue(s) required for the propagation of feature annotation.</text>
</comment>
<dbReference type="InterPro" id="IPR036901">
    <property type="entry name" value="Asp/Orn_carbamoylTrfase_sf"/>
</dbReference>
<feature type="binding site" evidence="6">
    <location>
        <begin position="225"/>
        <end position="226"/>
    </location>
    <ligand>
        <name>L-ornithine</name>
        <dbReference type="ChEBI" id="CHEBI:46911"/>
    </ligand>
</feature>
<dbReference type="GO" id="GO:0004585">
    <property type="term" value="F:ornithine carbamoyltransferase activity"/>
    <property type="evidence" value="ECO:0007669"/>
    <property type="project" value="UniProtKB-UniRule"/>
</dbReference>
<comment type="subcellular location">
    <subcellularLocation>
        <location evidence="6">Cytoplasm</location>
    </subcellularLocation>
</comment>
<dbReference type="InterPro" id="IPR006131">
    <property type="entry name" value="Asp_carbamoyltransf_Asp/Orn-bd"/>
</dbReference>
<dbReference type="GO" id="GO:0019240">
    <property type="term" value="P:citrulline biosynthetic process"/>
    <property type="evidence" value="ECO:0007669"/>
    <property type="project" value="TreeGrafter"/>
</dbReference>
<evidence type="ECO:0000313" key="10">
    <source>
        <dbReference type="Proteomes" id="UP000240009"/>
    </source>
</evidence>
<feature type="binding site" evidence="6">
    <location>
        <begin position="128"/>
        <end position="131"/>
    </location>
    <ligand>
        <name>carbamoyl phosphate</name>
        <dbReference type="ChEBI" id="CHEBI:58228"/>
    </ligand>
</feature>
<dbReference type="GO" id="GO:0005737">
    <property type="term" value="C:cytoplasm"/>
    <property type="evidence" value="ECO:0007669"/>
    <property type="project" value="UniProtKB-SubCell"/>
</dbReference>
<dbReference type="NCBIfam" id="TIGR00658">
    <property type="entry name" value="orni_carb_tr"/>
    <property type="match status" value="1"/>
</dbReference>
<feature type="domain" description="Aspartate/ornithine carbamoyltransferase carbamoyl-P binding" evidence="8">
    <location>
        <begin position="2"/>
        <end position="141"/>
    </location>
</feature>
<comment type="pathway">
    <text evidence="1">Amino-acid biosynthesis; L-arginine biosynthesis; L-arginine from L-ornithine and carbamoyl phosphate: step 1/3.</text>
</comment>
<comment type="caution">
    <text evidence="9">The sequence shown here is derived from an EMBL/GenBank/DDBJ whole genome shotgun (WGS) entry which is preliminary data.</text>
</comment>
<reference evidence="9 10" key="1">
    <citation type="submission" date="2018-02" db="EMBL/GenBank/DDBJ databases">
        <title>Comparative genomes isolates from brazilian mangrove.</title>
        <authorList>
            <person name="Araujo J.E."/>
            <person name="Taketani R.G."/>
            <person name="Silva M.C.P."/>
            <person name="Loureco M.V."/>
            <person name="Andreote F.D."/>
        </authorList>
    </citation>
    <scope>NUCLEOTIDE SEQUENCE [LARGE SCALE GENOMIC DNA]</scope>
    <source>
        <strain evidence="9 10">HEX-2 MGV</strain>
    </source>
</reference>
<feature type="binding site" evidence="6">
    <location>
        <position position="159"/>
    </location>
    <ligand>
        <name>L-ornithine</name>
        <dbReference type="ChEBI" id="CHEBI:46911"/>
    </ligand>
</feature>
<evidence type="ECO:0000256" key="4">
    <source>
        <dbReference type="ARBA" id="ARBA00022679"/>
    </source>
</evidence>
<dbReference type="HAMAP" id="MF_01109">
    <property type="entry name" value="OTCase"/>
    <property type="match status" value="1"/>
</dbReference>
<dbReference type="PRINTS" id="PR00100">
    <property type="entry name" value="AOTCASE"/>
</dbReference>
<dbReference type="RefSeq" id="WP_105354212.1">
    <property type="nucleotide sequence ID" value="NZ_PUIA01000037.1"/>
</dbReference>
<dbReference type="Proteomes" id="UP000240009">
    <property type="component" value="Unassembled WGS sequence"/>
</dbReference>
<feature type="domain" description="Aspartate/ornithine carbamoyltransferase Asp/Orn-binding" evidence="7">
    <location>
        <begin position="147"/>
        <end position="300"/>
    </location>
</feature>
<evidence type="ECO:0000259" key="7">
    <source>
        <dbReference type="Pfam" id="PF00185"/>
    </source>
</evidence>
<dbReference type="OrthoDB" id="9802587at2"/>